<evidence type="ECO:0000256" key="1">
    <source>
        <dbReference type="SAM" id="MobiDB-lite"/>
    </source>
</evidence>
<dbReference type="STRING" id="243230.DR_0779"/>
<dbReference type="PANTHER" id="PTHR48098">
    <property type="entry name" value="ENTEROCHELIN ESTERASE-RELATED"/>
    <property type="match status" value="1"/>
</dbReference>
<feature type="region of interest" description="Disordered" evidence="1">
    <location>
        <begin position="1"/>
        <end position="87"/>
    </location>
</feature>
<dbReference type="InterPro" id="IPR000801">
    <property type="entry name" value="Esterase-like"/>
</dbReference>
<proteinExistence type="predicted"/>
<reference evidence="2 3" key="1">
    <citation type="journal article" date="1999" name="Science">
        <title>Genome sequence of the radioresistant bacterium Deinococcus radiodurans R1.</title>
        <authorList>
            <person name="White O."/>
            <person name="Eisen J.A."/>
            <person name="Heidelberg J.F."/>
            <person name="Hickey E.K."/>
            <person name="Peterson J.D."/>
            <person name="Dodson R.J."/>
            <person name="Haft D.H."/>
            <person name="Gwinn M.L."/>
            <person name="Nelson W.C."/>
            <person name="Richardson D.L."/>
            <person name="Moffat K.S."/>
            <person name="Qin H."/>
            <person name="Jiang L."/>
            <person name="Pamphile W."/>
            <person name="Crosby M."/>
            <person name="Shen M."/>
            <person name="Vamathevan J.J."/>
            <person name="Lam P."/>
            <person name="McDonald L."/>
            <person name="Utterback T."/>
            <person name="Zalewski C."/>
            <person name="Makarova K.S."/>
            <person name="Aravind L."/>
            <person name="Daly M.J."/>
            <person name="Minton K.W."/>
            <person name="Fleischmann R.D."/>
            <person name="Ketchum K.A."/>
            <person name="Nelson K.E."/>
            <person name="Salzberg S."/>
            <person name="Smith H.O."/>
            <person name="Venter J.C."/>
            <person name="Fraser C.M."/>
        </authorList>
    </citation>
    <scope>NUCLEOTIDE SEQUENCE [LARGE SCALE GENOMIC DNA]</scope>
    <source>
        <strain evidence="3">ATCC 13939 / DSM 20539 / JCM 16871 / LMG 4051 / NBRC 15346 / NCIMB 9279 / R1 / VKM B-1422</strain>
    </source>
</reference>
<protein>
    <recommendedName>
        <fullName evidence="4">Alpha/beta hydrolase</fullName>
    </recommendedName>
</protein>
<organism evidence="2 3">
    <name type="scientific">Deinococcus radiodurans (strain ATCC 13939 / DSM 20539 / JCM 16871 / CCUG 27074 / LMG 4051 / NBRC 15346 / NCIMB 9279 / VKM B-1422 / R1)</name>
    <dbReference type="NCBI Taxonomy" id="243230"/>
    <lineage>
        <taxon>Bacteria</taxon>
        <taxon>Thermotogati</taxon>
        <taxon>Deinococcota</taxon>
        <taxon>Deinococci</taxon>
        <taxon>Deinococcales</taxon>
        <taxon>Deinococcaceae</taxon>
        <taxon>Deinococcus</taxon>
    </lineage>
</organism>
<evidence type="ECO:0000313" key="2">
    <source>
        <dbReference type="EMBL" id="AAF10358.1"/>
    </source>
</evidence>
<sequence>MGAGRRGAGLYRPRHQPRRADPLQLRPARRDCGAATPGGRGPHQQRGRPRGVPAPVGHGGGVPGQNQRPGLQRLPAGDGVSGRSARVSAGWRPYPALPGSTVTGTLLQWDAVGDAKHAPRPLLAWLPPSYTDSAPFQHRRESTACASIPRNPSSFLLASARIESETTGFNRNPSYSADPERRYPVVYFHDGQNVFDAATSFSGEWGADEVLTDLAREGLEAIAIGIPNGGERRFHEYSPCPPVAAARADVPPGSGGGADAYVHFLTETVKPLVDATLRTLPGPESTSVIGSSMGGVVSLHALLTRPDVFGHAGLMSPAFWTGGDFALRQSEAAPLPAGRVWLDVGGRESDDPARAAAYRQDAARLAEHWQARGLGERLHFREDPQAIHHESAWRARLPAALRFLLTGTVTD</sequence>
<dbReference type="InParanoid" id="Q9RW90"/>
<dbReference type="Proteomes" id="UP000002524">
    <property type="component" value="Chromosome 1"/>
</dbReference>
<dbReference type="HOGENOM" id="CLU_668553_0_0_0"/>
<dbReference type="Gene3D" id="3.40.50.1820">
    <property type="entry name" value="alpha/beta hydrolase"/>
    <property type="match status" value="1"/>
</dbReference>
<accession>Q9RW90</accession>
<dbReference type="PIR" id="G75475">
    <property type="entry name" value="G75475"/>
</dbReference>
<keyword evidence="3" id="KW-1185">Reference proteome</keyword>
<dbReference type="OrthoDB" id="9784036at2"/>
<dbReference type="Pfam" id="PF00756">
    <property type="entry name" value="Esterase"/>
    <property type="match status" value="1"/>
</dbReference>
<dbReference type="SUPFAM" id="SSF53474">
    <property type="entry name" value="alpha/beta-Hydrolases"/>
    <property type="match status" value="1"/>
</dbReference>
<dbReference type="InterPro" id="IPR050583">
    <property type="entry name" value="Mycobacterial_A85_antigen"/>
</dbReference>
<dbReference type="EnsemblBacteria" id="AAF10358">
    <property type="protein sequence ID" value="AAF10358"/>
    <property type="gene ID" value="DR_0779"/>
</dbReference>
<dbReference type="PANTHER" id="PTHR48098:SF6">
    <property type="entry name" value="FERRI-BACILLIBACTIN ESTERASE BESA"/>
    <property type="match status" value="1"/>
</dbReference>
<dbReference type="PATRIC" id="fig|243230.17.peg.959"/>
<dbReference type="FunCoup" id="Q9RW90">
    <property type="interactions" value="4"/>
</dbReference>
<dbReference type="ESTHER" id="deira-DR0779">
    <property type="family name" value="A85-IroE-IroD-Fes-Yiel"/>
</dbReference>
<name>Q9RW90_DEIRA</name>
<dbReference type="eggNOG" id="COG2819">
    <property type="taxonomic scope" value="Bacteria"/>
</dbReference>
<gene>
    <name evidence="2" type="ordered locus">DR_0779</name>
</gene>
<dbReference type="KEGG" id="dra:DR_0779"/>
<dbReference type="AlphaFoldDB" id="Q9RW90"/>
<evidence type="ECO:0008006" key="4">
    <source>
        <dbReference type="Google" id="ProtNLM"/>
    </source>
</evidence>
<evidence type="ECO:0000313" key="3">
    <source>
        <dbReference type="Proteomes" id="UP000002524"/>
    </source>
</evidence>
<dbReference type="InterPro" id="IPR029058">
    <property type="entry name" value="AB_hydrolase_fold"/>
</dbReference>
<dbReference type="EMBL" id="AE000513">
    <property type="protein sequence ID" value="AAF10358.1"/>
    <property type="molecule type" value="Genomic_DNA"/>
</dbReference>
<dbReference type="PaxDb" id="243230-DR_0779"/>